<proteinExistence type="predicted"/>
<keyword evidence="3" id="KW-1185">Reference proteome</keyword>
<feature type="region of interest" description="Disordered" evidence="1">
    <location>
        <begin position="24"/>
        <end position="49"/>
    </location>
</feature>
<sequence>MIGGFGPNLKIDRARTWRVTSATVPQTNRAQTSISISTRRPPPDTGGRPFQFRQRTFPNARHRNPRQTLTETASRPRHTYKFLLLSANY</sequence>
<gene>
    <name evidence="2" type="ORF">NTJ_06409</name>
</gene>
<evidence type="ECO:0000313" key="3">
    <source>
        <dbReference type="Proteomes" id="UP001307889"/>
    </source>
</evidence>
<protein>
    <submittedName>
        <fullName evidence="2">Uncharacterized protein</fullName>
    </submittedName>
</protein>
<evidence type="ECO:0000313" key="2">
    <source>
        <dbReference type="EMBL" id="BES93600.1"/>
    </source>
</evidence>
<organism evidence="2 3">
    <name type="scientific">Nesidiocoris tenuis</name>
    <dbReference type="NCBI Taxonomy" id="355587"/>
    <lineage>
        <taxon>Eukaryota</taxon>
        <taxon>Metazoa</taxon>
        <taxon>Ecdysozoa</taxon>
        <taxon>Arthropoda</taxon>
        <taxon>Hexapoda</taxon>
        <taxon>Insecta</taxon>
        <taxon>Pterygota</taxon>
        <taxon>Neoptera</taxon>
        <taxon>Paraneoptera</taxon>
        <taxon>Hemiptera</taxon>
        <taxon>Heteroptera</taxon>
        <taxon>Panheteroptera</taxon>
        <taxon>Cimicomorpha</taxon>
        <taxon>Miridae</taxon>
        <taxon>Dicyphina</taxon>
        <taxon>Nesidiocoris</taxon>
    </lineage>
</organism>
<evidence type="ECO:0000256" key="1">
    <source>
        <dbReference type="SAM" id="MobiDB-lite"/>
    </source>
</evidence>
<name>A0ABN7ARQ4_9HEMI</name>
<accession>A0ABN7ARQ4</accession>
<reference evidence="2 3" key="1">
    <citation type="submission" date="2023-09" db="EMBL/GenBank/DDBJ databases">
        <title>Nesidiocoris tenuis whole genome shotgun sequence.</title>
        <authorList>
            <person name="Shibata T."/>
            <person name="Shimoda M."/>
            <person name="Kobayashi T."/>
            <person name="Uehara T."/>
        </authorList>
    </citation>
    <scope>NUCLEOTIDE SEQUENCE [LARGE SCALE GENOMIC DNA]</scope>
    <source>
        <strain evidence="2 3">Japan</strain>
    </source>
</reference>
<dbReference type="Proteomes" id="UP001307889">
    <property type="component" value="Chromosome 4"/>
</dbReference>
<feature type="compositionally biased region" description="Polar residues" evidence="1">
    <location>
        <begin position="24"/>
        <end position="37"/>
    </location>
</feature>
<dbReference type="EMBL" id="AP028912">
    <property type="protein sequence ID" value="BES93600.1"/>
    <property type="molecule type" value="Genomic_DNA"/>
</dbReference>